<evidence type="ECO:0000256" key="1">
    <source>
        <dbReference type="SAM" id="MobiDB-lite"/>
    </source>
</evidence>
<sequence length="548" mass="59873">MTFKTPARSRRPAGGMRSTPTYPPILCLVDEPMVGMGGAPSQPSEAHIHTNPVVDQQPSHTSDTDSMVGMEDTPSQPSEVHIHTDPVADQQPSHTSDTASMVGMEDTPFQPSDPDSNTDPVVDSVEGDTFQLRILYSNTTGLAYEKAKALWAMADEDTLVFAAETWHMPEGLSAVPEALHASTPEARKRGVVVMGRRHGGLACWAGARVRGLITHTQPWQYGIAVHLAGKIIYAVYLPPSLDKGHTEAHSFKSYLRPKDRSMPDVIIGDINVNFGARFGDTRSGPPARLRAIEAIMAEQALTHHQVGPQSQRKITLDHLFTRPGVEVPSFVAHQAPFSTNHPVLETTLRWCPPTASATSPRNQPSSPPPLDDTIHNSERIQLKHLENPRRRRALDWHWKNAYPKVRTALQKAEAALFRHGPVNAQAIVNQADRLLTNTVWNVAKRAFGTYQVTEAKAKPDYLAQGIAAQTTPEAAIRQYRRAQRGHQPTLVSRTEGVGVAEDVAEFYRGVYGVSAAPSPVQPPLPPPEPLPEEDAALAGCFDLAAVDK</sequence>
<evidence type="ECO:0000313" key="2">
    <source>
        <dbReference type="EMBL" id="KAE8239005.1"/>
    </source>
</evidence>
<feature type="non-terminal residue" evidence="2">
    <location>
        <position position="548"/>
    </location>
</feature>
<gene>
    <name evidence="2" type="ORF">A4X13_0g8291</name>
</gene>
<feature type="region of interest" description="Disordered" evidence="1">
    <location>
        <begin position="1"/>
        <end position="120"/>
    </location>
</feature>
<evidence type="ECO:0000313" key="3">
    <source>
        <dbReference type="Proteomes" id="UP000077521"/>
    </source>
</evidence>
<dbReference type="EMBL" id="LWDF02001365">
    <property type="protein sequence ID" value="KAE8239005.1"/>
    <property type="molecule type" value="Genomic_DNA"/>
</dbReference>
<reference evidence="2" key="1">
    <citation type="submission" date="2016-04" db="EMBL/GenBank/DDBJ databases">
        <authorList>
            <person name="Nguyen H.D."/>
            <person name="Samba Siva P."/>
            <person name="Cullis J."/>
            <person name="Levesque C.A."/>
            <person name="Hambleton S."/>
        </authorList>
    </citation>
    <scope>NUCLEOTIDE SEQUENCE</scope>
    <source>
        <strain evidence="2">DAOMC 236416</strain>
    </source>
</reference>
<accession>A0A8T8SGH5</accession>
<organism evidence="2 3">
    <name type="scientific">Tilletia indica</name>
    <dbReference type="NCBI Taxonomy" id="43049"/>
    <lineage>
        <taxon>Eukaryota</taxon>
        <taxon>Fungi</taxon>
        <taxon>Dikarya</taxon>
        <taxon>Basidiomycota</taxon>
        <taxon>Ustilaginomycotina</taxon>
        <taxon>Exobasidiomycetes</taxon>
        <taxon>Tilletiales</taxon>
        <taxon>Tilletiaceae</taxon>
        <taxon>Tilletia</taxon>
    </lineage>
</organism>
<feature type="compositionally biased region" description="Polar residues" evidence="1">
    <location>
        <begin position="355"/>
        <end position="364"/>
    </location>
</feature>
<dbReference type="AlphaFoldDB" id="A0A8T8SGH5"/>
<feature type="compositionally biased region" description="Polar residues" evidence="1">
    <location>
        <begin position="53"/>
        <end position="65"/>
    </location>
</feature>
<evidence type="ECO:0008006" key="4">
    <source>
        <dbReference type="Google" id="ProtNLM"/>
    </source>
</evidence>
<protein>
    <recommendedName>
        <fullName evidence="4">Endonuclease/exonuclease/phosphatase domain-containing protein</fullName>
    </recommendedName>
</protein>
<feature type="compositionally biased region" description="Polar residues" evidence="1">
    <location>
        <begin position="90"/>
        <end position="99"/>
    </location>
</feature>
<name>A0A8T8SGH5_9BASI</name>
<proteinExistence type="predicted"/>
<keyword evidence="3" id="KW-1185">Reference proteome</keyword>
<dbReference type="Proteomes" id="UP000077521">
    <property type="component" value="Unassembled WGS sequence"/>
</dbReference>
<feature type="compositionally biased region" description="Polar residues" evidence="1">
    <location>
        <begin position="109"/>
        <end position="119"/>
    </location>
</feature>
<reference evidence="2" key="2">
    <citation type="journal article" date="2019" name="IMA Fungus">
        <title>Genome sequencing and comparison of five Tilletia species to identify candidate genes for the detection of regulated species infecting wheat.</title>
        <authorList>
            <person name="Nguyen H.D.T."/>
            <person name="Sultana T."/>
            <person name="Kesanakurti P."/>
            <person name="Hambleton S."/>
        </authorList>
    </citation>
    <scope>NUCLEOTIDE SEQUENCE</scope>
    <source>
        <strain evidence="2">DAOMC 236416</strain>
    </source>
</reference>
<feature type="region of interest" description="Disordered" evidence="1">
    <location>
        <begin position="352"/>
        <end position="374"/>
    </location>
</feature>
<comment type="caution">
    <text evidence="2">The sequence shown here is derived from an EMBL/GenBank/DDBJ whole genome shotgun (WGS) entry which is preliminary data.</text>
</comment>